<gene>
    <name evidence="2" type="ORF">B4O97_05905</name>
</gene>
<proteinExistence type="predicted"/>
<dbReference type="InterPro" id="IPR048011">
    <property type="entry name" value="NTP-PPase_MazG-like_C"/>
</dbReference>
<dbReference type="InterPro" id="IPR004518">
    <property type="entry name" value="MazG-like_dom"/>
</dbReference>
<keyword evidence="2" id="KW-0378">Hydrolase</keyword>
<feature type="domain" description="NTP pyrophosphohydrolase MazG-like" evidence="1">
    <location>
        <begin position="30"/>
        <end position="103"/>
    </location>
</feature>
<evidence type="ECO:0000313" key="3">
    <source>
        <dbReference type="Proteomes" id="UP000192343"/>
    </source>
</evidence>
<organism evidence="2 3">
    <name type="scientific">Marispirochaeta aestuarii</name>
    <dbReference type="NCBI Taxonomy" id="1963862"/>
    <lineage>
        <taxon>Bacteria</taxon>
        <taxon>Pseudomonadati</taxon>
        <taxon>Spirochaetota</taxon>
        <taxon>Spirochaetia</taxon>
        <taxon>Spirochaetales</taxon>
        <taxon>Spirochaetaceae</taxon>
        <taxon>Marispirochaeta</taxon>
    </lineage>
</organism>
<dbReference type="InterPro" id="IPR011551">
    <property type="entry name" value="NTP_PyrPHydrolase_MazG"/>
</dbReference>
<name>A0A1Y1S0F1_9SPIO</name>
<feature type="domain" description="NTP pyrophosphohydrolase MazG-like" evidence="1">
    <location>
        <begin position="170"/>
        <end position="228"/>
    </location>
</feature>
<sequence length="267" mass="31577">MTDRKETFNDLYAIISRLRAPDGCPWDRKQTMEDMKKYLLEESYETVTAVQENDKESIKEEIGDVFLILSMMMRIAEENGDFYPGDVFNEICRKLVRRHPHVFGEEEIDDPEKVKEKWDEIKTTLEGRKKKKGVHAVSPGFPPLERSYKIQKRAAKEGFDWEDHNGPFRKIEEELEELKNAIEKRKNSDTEEELGDLLFSVVNIARKLNVDPMTALHRTNQKFLARYSEVERLMKENSLEMKQENLEIMDRYWNQAKKLEQNPDVQT</sequence>
<dbReference type="EMBL" id="MWQY01000005">
    <property type="protein sequence ID" value="ORC36597.1"/>
    <property type="molecule type" value="Genomic_DNA"/>
</dbReference>
<dbReference type="SUPFAM" id="SSF101386">
    <property type="entry name" value="all-alpha NTP pyrophosphatases"/>
    <property type="match status" value="2"/>
</dbReference>
<dbReference type="GO" id="GO:0047429">
    <property type="term" value="F:nucleoside triphosphate diphosphatase activity"/>
    <property type="evidence" value="ECO:0007669"/>
    <property type="project" value="InterPro"/>
</dbReference>
<dbReference type="Gene3D" id="1.10.287.1080">
    <property type="entry name" value="MazG-like"/>
    <property type="match status" value="2"/>
</dbReference>
<dbReference type="GO" id="GO:0046052">
    <property type="term" value="P:UTP catabolic process"/>
    <property type="evidence" value="ECO:0007669"/>
    <property type="project" value="TreeGrafter"/>
</dbReference>
<dbReference type="CDD" id="cd11528">
    <property type="entry name" value="NTP-PPase_MazG_Nterm"/>
    <property type="match status" value="1"/>
</dbReference>
<dbReference type="RefSeq" id="WP_083049145.1">
    <property type="nucleotide sequence ID" value="NZ_MWQY01000005.1"/>
</dbReference>
<comment type="caution">
    <text evidence="2">The sequence shown here is derived from an EMBL/GenBank/DDBJ whole genome shotgun (WGS) entry which is preliminary data.</text>
</comment>
<dbReference type="NCBIfam" id="NF007113">
    <property type="entry name" value="PRK09562.1"/>
    <property type="match status" value="1"/>
</dbReference>
<dbReference type="AlphaFoldDB" id="A0A1Y1S0F1"/>
<dbReference type="NCBIfam" id="TIGR00444">
    <property type="entry name" value="mazG"/>
    <property type="match status" value="1"/>
</dbReference>
<keyword evidence="3" id="KW-1185">Reference proteome</keyword>
<protein>
    <submittedName>
        <fullName evidence="2">Nucleoside triphosphate pyrophosphohydrolase</fullName>
    </submittedName>
</protein>
<evidence type="ECO:0000313" key="2">
    <source>
        <dbReference type="EMBL" id="ORC36597.1"/>
    </source>
</evidence>
<dbReference type="CDD" id="cd11529">
    <property type="entry name" value="NTP-PPase_MazG_Cterm"/>
    <property type="match status" value="1"/>
</dbReference>
<dbReference type="PANTHER" id="PTHR30522:SF0">
    <property type="entry name" value="NUCLEOSIDE TRIPHOSPHATE PYROPHOSPHOHYDROLASE"/>
    <property type="match status" value="1"/>
</dbReference>
<accession>A0A1Y1S0F1</accession>
<dbReference type="GO" id="GO:0046061">
    <property type="term" value="P:dATP catabolic process"/>
    <property type="evidence" value="ECO:0007669"/>
    <property type="project" value="TreeGrafter"/>
</dbReference>
<dbReference type="Pfam" id="PF03819">
    <property type="entry name" value="MazG"/>
    <property type="match status" value="2"/>
</dbReference>
<dbReference type="GO" id="GO:0006950">
    <property type="term" value="P:response to stress"/>
    <property type="evidence" value="ECO:0007669"/>
    <property type="project" value="UniProtKB-ARBA"/>
</dbReference>
<dbReference type="InterPro" id="IPR048015">
    <property type="entry name" value="NTP-PPase_MazG-like_N"/>
</dbReference>
<dbReference type="GO" id="GO:0046081">
    <property type="term" value="P:dUTP catabolic process"/>
    <property type="evidence" value="ECO:0007669"/>
    <property type="project" value="TreeGrafter"/>
</dbReference>
<dbReference type="Proteomes" id="UP000192343">
    <property type="component" value="Unassembled WGS sequence"/>
</dbReference>
<dbReference type="PANTHER" id="PTHR30522">
    <property type="entry name" value="NUCLEOSIDE TRIPHOSPHATE PYROPHOSPHOHYDROLASE"/>
    <property type="match status" value="1"/>
</dbReference>
<dbReference type="FunFam" id="1.10.287.1080:FF:000001">
    <property type="entry name" value="Nucleoside triphosphate pyrophosphohydrolase"/>
    <property type="match status" value="1"/>
</dbReference>
<dbReference type="STRING" id="1963862.B4O97_05905"/>
<dbReference type="GO" id="GO:0046076">
    <property type="term" value="P:dTTP catabolic process"/>
    <property type="evidence" value="ECO:0007669"/>
    <property type="project" value="TreeGrafter"/>
</dbReference>
<dbReference type="OrthoDB" id="9808939at2"/>
<evidence type="ECO:0000259" key="1">
    <source>
        <dbReference type="Pfam" id="PF03819"/>
    </source>
</evidence>
<dbReference type="GO" id="GO:0006203">
    <property type="term" value="P:dGTP catabolic process"/>
    <property type="evidence" value="ECO:0007669"/>
    <property type="project" value="TreeGrafter"/>
</dbReference>
<dbReference type="GO" id="GO:0046047">
    <property type="term" value="P:TTP catabolic process"/>
    <property type="evidence" value="ECO:0007669"/>
    <property type="project" value="TreeGrafter"/>
</dbReference>
<reference evidence="2 3" key="1">
    <citation type="submission" date="2017-03" db="EMBL/GenBank/DDBJ databases">
        <title>Draft Genome sequence of Marispirochaeta sp. strain JC444.</title>
        <authorList>
            <person name="Shivani Y."/>
            <person name="Subhash Y."/>
            <person name="Sasikala C."/>
            <person name="Ramana C."/>
        </authorList>
    </citation>
    <scope>NUCLEOTIDE SEQUENCE [LARGE SCALE GENOMIC DNA]</scope>
    <source>
        <strain evidence="2 3">JC444</strain>
    </source>
</reference>